<evidence type="ECO:0000256" key="1">
    <source>
        <dbReference type="SAM" id="MobiDB-lite"/>
    </source>
</evidence>
<name>A0A6A5TPU1_9PLEO</name>
<evidence type="ECO:0000313" key="5">
    <source>
        <dbReference type="Proteomes" id="UP000800035"/>
    </source>
</evidence>
<keyword evidence="5" id="KW-1185">Reference proteome</keyword>
<dbReference type="InterPro" id="IPR036609">
    <property type="entry name" value="LCCL_sf"/>
</dbReference>
<dbReference type="EMBL" id="ML977001">
    <property type="protein sequence ID" value="KAF1953990.1"/>
    <property type="molecule type" value="Genomic_DNA"/>
</dbReference>
<feature type="transmembrane region" description="Helical" evidence="2">
    <location>
        <begin position="464"/>
        <end position="484"/>
    </location>
</feature>
<feature type="transmembrane region" description="Helical" evidence="2">
    <location>
        <begin position="490"/>
        <end position="519"/>
    </location>
</feature>
<evidence type="ECO:0000256" key="2">
    <source>
        <dbReference type="SAM" id="Phobius"/>
    </source>
</evidence>
<dbReference type="OrthoDB" id="441660at2759"/>
<dbReference type="Pfam" id="PF03815">
    <property type="entry name" value="LCCL"/>
    <property type="match status" value="1"/>
</dbReference>
<sequence length="648" mass="71289">MAPDSDTPKQQPPLGVVDVENGDRIELDSSATSSQHGISKNATPARRRSEDLDTHARGRWHDTPRWKTIERKLPTPVTHYARKVGLWFQGPQPLRSNQIKPFFEPVQTFHTRLFARLPRFVQTCIFVCAFVLWIVIFGVLLSNHGLPKDIAGFGAPVKLACSNKLWYDAPNCGTDGRNCLPFDDSAFAFSCPASCSGTMVLNPKTIGNESIVYRPLVVGGGSPDSSEGDEYVYRGDSFICGAAIHSGVLEDSRGGCGVLSLIGEKSSYSAAKRNGISSVAFNSSFPMSFDFNRSQRVLTDAKKCSDPRWDLLVLSIIFTTLFSLFTTHPLTFFVPIFTITFWQIGMASDPPGFSDYASLASTQLSKFLPVAFIGVIIYQASVRKTLNRLNAPYEKTILWIGGLWVGALNNLTLENIPIQRLTPHDLNQQPGAIVALVVIVLIIAAIAIYQAWCFRLEGRLLRYLGLYVILGVGLGILAAMPHLQLRIHHYILALLLLPGTALQTRLSLLIQGLLVGLFLNGIARWGFDSILQTAAALRGDAQLGTNLVSVLPPIIKSTNITFMWEGLAKGYEGVSVLVNDVERFRGSHKEGDMNFTWTRQALDHPEYFRFGFVNYLPFGSVSYSDFTATGVWGTDGSWSGIPEGRTSG</sequence>
<dbReference type="Gene3D" id="2.170.130.20">
    <property type="entry name" value="LCCL-like domain"/>
    <property type="match status" value="1"/>
</dbReference>
<feature type="compositionally biased region" description="Basic and acidic residues" evidence="1">
    <location>
        <begin position="47"/>
        <end position="57"/>
    </location>
</feature>
<organism evidence="4 5">
    <name type="scientific">Byssothecium circinans</name>
    <dbReference type="NCBI Taxonomy" id="147558"/>
    <lineage>
        <taxon>Eukaryota</taxon>
        <taxon>Fungi</taxon>
        <taxon>Dikarya</taxon>
        <taxon>Ascomycota</taxon>
        <taxon>Pezizomycotina</taxon>
        <taxon>Dothideomycetes</taxon>
        <taxon>Pleosporomycetidae</taxon>
        <taxon>Pleosporales</taxon>
        <taxon>Massarineae</taxon>
        <taxon>Massarinaceae</taxon>
        <taxon>Byssothecium</taxon>
    </lineage>
</organism>
<reference evidence="4" key="1">
    <citation type="journal article" date="2020" name="Stud. Mycol.">
        <title>101 Dothideomycetes genomes: a test case for predicting lifestyles and emergence of pathogens.</title>
        <authorList>
            <person name="Haridas S."/>
            <person name="Albert R."/>
            <person name="Binder M."/>
            <person name="Bloem J."/>
            <person name="Labutti K."/>
            <person name="Salamov A."/>
            <person name="Andreopoulos B."/>
            <person name="Baker S."/>
            <person name="Barry K."/>
            <person name="Bills G."/>
            <person name="Bluhm B."/>
            <person name="Cannon C."/>
            <person name="Castanera R."/>
            <person name="Culley D."/>
            <person name="Daum C."/>
            <person name="Ezra D."/>
            <person name="Gonzalez J."/>
            <person name="Henrissat B."/>
            <person name="Kuo A."/>
            <person name="Liang C."/>
            <person name="Lipzen A."/>
            <person name="Lutzoni F."/>
            <person name="Magnuson J."/>
            <person name="Mondo S."/>
            <person name="Nolan M."/>
            <person name="Ohm R."/>
            <person name="Pangilinan J."/>
            <person name="Park H.-J."/>
            <person name="Ramirez L."/>
            <person name="Alfaro M."/>
            <person name="Sun H."/>
            <person name="Tritt A."/>
            <person name="Yoshinaga Y."/>
            <person name="Zwiers L.-H."/>
            <person name="Turgeon B."/>
            <person name="Goodwin S."/>
            <person name="Spatafora J."/>
            <person name="Crous P."/>
            <person name="Grigoriev I."/>
        </authorList>
    </citation>
    <scope>NUCLEOTIDE SEQUENCE</scope>
    <source>
        <strain evidence="4">CBS 675.92</strain>
    </source>
</reference>
<dbReference type="Proteomes" id="UP000800035">
    <property type="component" value="Unassembled WGS sequence"/>
</dbReference>
<feature type="region of interest" description="Disordered" evidence="1">
    <location>
        <begin position="1"/>
        <end position="20"/>
    </location>
</feature>
<feature type="region of interest" description="Disordered" evidence="1">
    <location>
        <begin position="26"/>
        <end position="57"/>
    </location>
</feature>
<evidence type="ECO:0000259" key="3">
    <source>
        <dbReference type="PROSITE" id="PS50820"/>
    </source>
</evidence>
<evidence type="ECO:0000313" key="4">
    <source>
        <dbReference type="EMBL" id="KAF1953990.1"/>
    </source>
</evidence>
<feature type="transmembrane region" description="Helical" evidence="2">
    <location>
        <begin position="393"/>
        <end position="412"/>
    </location>
</feature>
<feature type="domain" description="LCCL" evidence="3">
    <location>
        <begin position="228"/>
        <end position="280"/>
    </location>
</feature>
<feature type="transmembrane region" description="Helical" evidence="2">
    <location>
        <begin position="311"/>
        <end position="344"/>
    </location>
</feature>
<dbReference type="SUPFAM" id="SSF69848">
    <property type="entry name" value="LCCL domain"/>
    <property type="match status" value="1"/>
</dbReference>
<feature type="compositionally biased region" description="Polar residues" evidence="1">
    <location>
        <begin position="29"/>
        <end position="42"/>
    </location>
</feature>
<dbReference type="AlphaFoldDB" id="A0A6A5TPU1"/>
<dbReference type="InterPro" id="IPR051957">
    <property type="entry name" value="CRISP-LCCL_domain"/>
</dbReference>
<feature type="transmembrane region" description="Helical" evidence="2">
    <location>
        <begin position="364"/>
        <end position="381"/>
    </location>
</feature>
<proteinExistence type="predicted"/>
<keyword evidence="2" id="KW-0812">Transmembrane</keyword>
<dbReference type="PANTHER" id="PTHR31331:SF1">
    <property type="entry name" value="CYSTEINE RICH SECRETORY PROTEIN LCCL DOMAIN CONTAINING 2"/>
    <property type="match status" value="1"/>
</dbReference>
<dbReference type="InterPro" id="IPR004043">
    <property type="entry name" value="LCCL"/>
</dbReference>
<dbReference type="PROSITE" id="PS50820">
    <property type="entry name" value="LCCL"/>
    <property type="match status" value="1"/>
</dbReference>
<feature type="transmembrane region" description="Helical" evidence="2">
    <location>
        <begin position="432"/>
        <end position="452"/>
    </location>
</feature>
<dbReference type="SMART" id="SM00603">
    <property type="entry name" value="LCCL"/>
    <property type="match status" value="1"/>
</dbReference>
<protein>
    <recommendedName>
        <fullName evidence="3">LCCL domain-containing protein</fullName>
    </recommendedName>
</protein>
<accession>A0A6A5TPU1</accession>
<dbReference type="PANTHER" id="PTHR31331">
    <property type="entry name" value="LCCL DOMAIN PROTEIN (AFU_ORTHOLOGUE AFUA_5G08630)"/>
    <property type="match status" value="1"/>
</dbReference>
<keyword evidence="2" id="KW-0472">Membrane</keyword>
<feature type="transmembrane region" description="Helical" evidence="2">
    <location>
        <begin position="120"/>
        <end position="141"/>
    </location>
</feature>
<keyword evidence="2" id="KW-1133">Transmembrane helix</keyword>
<gene>
    <name evidence="4" type="ORF">CC80DRAFT_595524</name>
</gene>